<organism evidence="2 3">
    <name type="scientific">Trichogramma brassicae</name>
    <dbReference type="NCBI Taxonomy" id="86971"/>
    <lineage>
        <taxon>Eukaryota</taxon>
        <taxon>Metazoa</taxon>
        <taxon>Ecdysozoa</taxon>
        <taxon>Arthropoda</taxon>
        <taxon>Hexapoda</taxon>
        <taxon>Insecta</taxon>
        <taxon>Pterygota</taxon>
        <taxon>Neoptera</taxon>
        <taxon>Endopterygota</taxon>
        <taxon>Hymenoptera</taxon>
        <taxon>Apocrita</taxon>
        <taxon>Proctotrupomorpha</taxon>
        <taxon>Chalcidoidea</taxon>
        <taxon>Trichogrammatidae</taxon>
        <taxon>Trichogramma</taxon>
    </lineage>
</organism>
<name>A0A6H5IBT5_9HYME</name>
<feature type="region of interest" description="Disordered" evidence="1">
    <location>
        <begin position="898"/>
        <end position="923"/>
    </location>
</feature>
<reference evidence="2 3" key="1">
    <citation type="submission" date="2020-02" db="EMBL/GenBank/DDBJ databases">
        <authorList>
            <person name="Ferguson B K."/>
        </authorList>
    </citation>
    <scope>NUCLEOTIDE SEQUENCE [LARGE SCALE GENOMIC DNA]</scope>
</reference>
<dbReference type="EMBL" id="CADCXV010000745">
    <property type="protein sequence ID" value="CAB0034508.1"/>
    <property type="molecule type" value="Genomic_DNA"/>
</dbReference>
<dbReference type="Proteomes" id="UP000479190">
    <property type="component" value="Unassembled WGS sequence"/>
</dbReference>
<sequence>MFRTHVNHKQVDVDATALSSSKPRHAQQPPQQRHQPPPLSQIPTCRRAVIGWISEKTACFVYREVQSLVAAKITQIADSTIADNNDVVVLDDEDESYIDWLQQLQLGDTAETTTPTTTTNTTTETHSAPVLPELRYAASSDGLVGELDVDSFFLTNCSLASFRPGLVEKVLLATSVKECQNINANKSLRTKLSGAKEFLEVQLLNKNGIPTYLLFAMRFKNFNIWSIYRKSVLEPALTEVDSLFVPAVPGKTVKLHHLVSGKNFLPFAQVVARNTKRILADNVDTLIEVIYYRCQHALRTEPRTAIGRIRHNFVDEREEPLLLQVHFGCVLKSKDSNIVLDYKRLETSLTGRFYKQRNYFLRKAGRMHGADQFGVYFNKIRYAHSYMEHDKLLTRHRALPSEVLALVMTRGTSFHRHCNGTIQTLTQLMSWFSSAQAGCNFRFEIVQELENLEQLLMPCLMVNKWKAADVPPKHEKSDGRSMLTKRERVAPDVAGACGTYDLDSRVRLRTGLIVGTREAVSRARSPRVDLCAATDCRLTLACRVHGPTARAGRGAILDQGDDKRPRDWRPTTARAAGRAQQIRERVILISKSNIYSKNYSVSAVHVQQLPLFIRVRETDREKVATHVASTVASDCCEESEAAAAAVAAEQHCSWIFPKLYQIKEVEGRMVDIIKQETESAVEKARYNSEYARRKCSEIPKYLRTYKKGVDIRIMARIRYGNLEERNRFWKKSRMSSAEKELDEKHEQLRQAAVLQLIYLVAATMSRRSTRSNPGNSVGQETIPDNIVTRTKKIWNDCFPNLDFLGSAVNMEKNMRKNYGLTNFTKRTRKRSAVAQGKAEKARHRITAAATAAAAGGKHILRERMLTVNRRVCGCTCACDAASLNYYWRKRVRGGMREEKAAAAASTRGGNEATGDIAGRNEPRLNEPIPPSIYYMLYHEAVEAAAVHPAPRGRAVLLCARACICIPLDVVSTPIYETGQMCAARLFAAKLLLQQLRRSSIAEE</sequence>
<proteinExistence type="predicted"/>
<feature type="region of interest" description="Disordered" evidence="1">
    <location>
        <begin position="1"/>
        <end position="42"/>
    </location>
</feature>
<gene>
    <name evidence="2" type="ORF">TBRA_LOCUS6406</name>
</gene>
<evidence type="ECO:0000313" key="2">
    <source>
        <dbReference type="EMBL" id="CAB0034508.1"/>
    </source>
</evidence>
<keyword evidence="3" id="KW-1185">Reference proteome</keyword>
<protein>
    <submittedName>
        <fullName evidence="2">Uncharacterized protein</fullName>
    </submittedName>
</protein>
<evidence type="ECO:0000256" key="1">
    <source>
        <dbReference type="SAM" id="MobiDB-lite"/>
    </source>
</evidence>
<dbReference type="AlphaFoldDB" id="A0A6H5IBT5"/>
<accession>A0A6H5IBT5</accession>
<evidence type="ECO:0000313" key="3">
    <source>
        <dbReference type="Proteomes" id="UP000479190"/>
    </source>
</evidence>